<protein>
    <submittedName>
        <fullName evidence="3">DUF1989 domain-containing protein</fullName>
    </submittedName>
</protein>
<dbReference type="Proteomes" id="UP000285710">
    <property type="component" value="Unassembled WGS sequence"/>
</dbReference>
<accession>A0A443J4F4</accession>
<dbReference type="PANTHER" id="PTHR31527:SF0">
    <property type="entry name" value="RE64534P"/>
    <property type="match status" value="1"/>
</dbReference>
<dbReference type="PANTHER" id="PTHR31527">
    <property type="entry name" value="RE64534P"/>
    <property type="match status" value="1"/>
</dbReference>
<proteinExistence type="predicted"/>
<evidence type="ECO:0000313" key="3">
    <source>
        <dbReference type="EMBL" id="RWR15541.1"/>
    </source>
</evidence>
<reference evidence="3 4" key="1">
    <citation type="submission" date="2019-01" db="EMBL/GenBank/DDBJ databases">
        <title>Sinorhodobacter populi sp. nov. isolated from the symptomatic bark tissue of Populus euramericana canker.</title>
        <authorList>
            <person name="Xu G."/>
        </authorList>
    </citation>
    <scope>NUCLEOTIDE SEQUENCE [LARGE SCALE GENOMIC DNA]</scope>
    <source>
        <strain evidence="3 4">2D-5</strain>
    </source>
</reference>
<dbReference type="Pfam" id="PF09347">
    <property type="entry name" value="DUF1989"/>
    <property type="match status" value="1"/>
</dbReference>
<dbReference type="RefSeq" id="WP_128268557.1">
    <property type="nucleotide sequence ID" value="NZ_SAUW01000001.1"/>
</dbReference>
<dbReference type="AlphaFoldDB" id="A0A443J4F4"/>
<gene>
    <name evidence="3" type="ORF">D2T33_01320</name>
</gene>
<feature type="region of interest" description="Disordered" evidence="1">
    <location>
        <begin position="30"/>
        <end position="52"/>
    </location>
</feature>
<evidence type="ECO:0000313" key="4">
    <source>
        <dbReference type="Proteomes" id="UP000285710"/>
    </source>
</evidence>
<evidence type="ECO:0000259" key="2">
    <source>
        <dbReference type="Pfam" id="PF09347"/>
    </source>
</evidence>
<organism evidence="3 4">
    <name type="scientific">Paenirhodobacter populi</name>
    <dbReference type="NCBI Taxonomy" id="2306993"/>
    <lineage>
        <taxon>Bacteria</taxon>
        <taxon>Pseudomonadati</taxon>
        <taxon>Pseudomonadota</taxon>
        <taxon>Alphaproteobacteria</taxon>
        <taxon>Rhodobacterales</taxon>
        <taxon>Rhodobacter group</taxon>
        <taxon>Paenirhodobacter</taxon>
    </lineage>
</organism>
<name>A0A443J4F4_9RHOB</name>
<feature type="domain" description="DUF1989" evidence="2">
    <location>
        <begin position="54"/>
        <end position="214"/>
    </location>
</feature>
<sequence>MLKHIPRSAEAIAADRARYEAHQKRGLEFAPKALPAPSPRPAPTPAPQEVIGTETVPGGWYHVLKLAQGERLRIAAGGPGSSVSLAVWAAADRSERMNLPDTVKLQWTTELRRGRVVFSDMGRVLFSITEDSSGAHDVLTGGSPARAPFTPGARNTRENMVIAAAKLGLDKRDLPALLTFFAPVRVDAGGGFFWNPALLAGDDWVELRAEMDLLIALSNTRHPLDPSGPTTGEGPAITVTRLAAAPIAQDDLCRTASAEAVRGFENNARA</sequence>
<dbReference type="InterPro" id="IPR017792">
    <property type="entry name" value="UAAP1"/>
</dbReference>
<comment type="caution">
    <text evidence="3">The sequence shown here is derived from an EMBL/GenBank/DDBJ whole genome shotgun (WGS) entry which is preliminary data.</text>
</comment>
<dbReference type="EMBL" id="SAUW01000001">
    <property type="protein sequence ID" value="RWR15541.1"/>
    <property type="molecule type" value="Genomic_DNA"/>
</dbReference>
<reference evidence="3 4" key="2">
    <citation type="submission" date="2019-01" db="EMBL/GenBank/DDBJ databases">
        <authorList>
            <person name="Li Y."/>
        </authorList>
    </citation>
    <scope>NUCLEOTIDE SEQUENCE [LARGE SCALE GENOMIC DNA]</scope>
    <source>
        <strain evidence="3 4">2D-5</strain>
    </source>
</reference>
<keyword evidence="4" id="KW-1185">Reference proteome</keyword>
<feature type="compositionally biased region" description="Pro residues" evidence="1">
    <location>
        <begin position="34"/>
        <end position="46"/>
    </location>
</feature>
<dbReference type="InterPro" id="IPR018959">
    <property type="entry name" value="DUF1989"/>
</dbReference>
<dbReference type="NCBIfam" id="TIGR03425">
    <property type="entry name" value="urea_degr_2"/>
    <property type="match status" value="1"/>
</dbReference>
<evidence type="ECO:0000256" key="1">
    <source>
        <dbReference type="SAM" id="MobiDB-lite"/>
    </source>
</evidence>